<evidence type="ECO:0000313" key="3">
    <source>
        <dbReference type="Proteomes" id="UP000708148"/>
    </source>
</evidence>
<reference evidence="2" key="1">
    <citation type="submission" date="2020-12" db="EMBL/GenBank/DDBJ databases">
        <authorList>
            <person name="Iha C."/>
        </authorList>
    </citation>
    <scope>NUCLEOTIDE SEQUENCE</scope>
</reference>
<proteinExistence type="predicted"/>
<keyword evidence="1" id="KW-0472">Membrane</keyword>
<dbReference type="EMBL" id="CAJHUC010000806">
    <property type="protein sequence ID" value="CAD7698285.1"/>
    <property type="molecule type" value="Genomic_DNA"/>
</dbReference>
<keyword evidence="1" id="KW-0812">Transmembrane</keyword>
<organism evidence="2 3">
    <name type="scientific">Ostreobium quekettii</name>
    <dbReference type="NCBI Taxonomy" id="121088"/>
    <lineage>
        <taxon>Eukaryota</taxon>
        <taxon>Viridiplantae</taxon>
        <taxon>Chlorophyta</taxon>
        <taxon>core chlorophytes</taxon>
        <taxon>Ulvophyceae</taxon>
        <taxon>TCBD clade</taxon>
        <taxon>Bryopsidales</taxon>
        <taxon>Ostreobineae</taxon>
        <taxon>Ostreobiaceae</taxon>
        <taxon>Ostreobium</taxon>
    </lineage>
</organism>
<keyword evidence="3" id="KW-1185">Reference proteome</keyword>
<sequence>MQRRWASLAGCRLGALRILDGGESSIVVDLGLGASNGAVAVSMTWRHVLVRLVCGVTVQLLSTIVGTKLFQMGKLLPMGDPAEEKRSPPLAGLPHRFSVALSATERNCPA</sequence>
<comment type="caution">
    <text evidence="2">The sequence shown here is derived from an EMBL/GenBank/DDBJ whole genome shotgun (WGS) entry which is preliminary data.</text>
</comment>
<protein>
    <submittedName>
        <fullName evidence="2">Uncharacterized protein</fullName>
    </submittedName>
</protein>
<accession>A0A8S1ITP3</accession>
<dbReference type="Proteomes" id="UP000708148">
    <property type="component" value="Unassembled WGS sequence"/>
</dbReference>
<name>A0A8S1ITP3_9CHLO</name>
<evidence type="ECO:0000313" key="2">
    <source>
        <dbReference type="EMBL" id="CAD7698285.1"/>
    </source>
</evidence>
<gene>
    <name evidence="2" type="ORF">OSTQU699_LOCUS3646</name>
</gene>
<evidence type="ECO:0000256" key="1">
    <source>
        <dbReference type="SAM" id="Phobius"/>
    </source>
</evidence>
<dbReference type="AlphaFoldDB" id="A0A8S1ITP3"/>
<keyword evidence="1" id="KW-1133">Transmembrane helix</keyword>
<feature type="transmembrane region" description="Helical" evidence="1">
    <location>
        <begin position="48"/>
        <end position="70"/>
    </location>
</feature>